<evidence type="ECO:0000313" key="1">
    <source>
        <dbReference type="EMBL" id="ABY40838.1"/>
    </source>
</evidence>
<dbReference type="RefSeq" id="YP_008859599.1">
    <property type="nucleotide sequence ID" value="NC_022989.1"/>
</dbReference>
<evidence type="ECO:0000313" key="2">
    <source>
        <dbReference type="Proteomes" id="UP000000290"/>
    </source>
</evidence>
<protein>
    <submittedName>
        <fullName evidence="1">Uncharacterized protein</fullName>
    </submittedName>
</protein>
<name>F7V9C1_9CAUD</name>
<accession>F7V9C1</accession>
<reference evidence="1 2" key="1">
    <citation type="journal article" date="2011" name="Arch. Virol.">
        <title>The genomes and comparative genomics of Lactobacillus delbrueckii phages.</title>
        <authorList>
            <person name="Riipinen K.A."/>
            <person name="Forsman P."/>
            <person name="Alatossava T."/>
        </authorList>
    </citation>
    <scope>NUCLEOTIDE SEQUENCE [LARGE SCALE GENOMIC DNA]</scope>
</reference>
<organism evidence="1 2">
    <name type="scientific">Lactobacillus phage LL-Ku</name>
    <dbReference type="NCBI Taxonomy" id="2892343"/>
    <lineage>
        <taxon>Viruses</taxon>
        <taxon>Duplodnaviria</taxon>
        <taxon>Heunggongvirae</taxon>
        <taxon>Uroviricota</taxon>
        <taxon>Caudoviricetes</taxon>
        <taxon>Cequinquevirus</taxon>
        <taxon>Cequinquevirus LLKu</taxon>
    </lineage>
</organism>
<proteinExistence type="predicted"/>
<dbReference type="EMBL" id="AY739900">
    <property type="protein sequence ID" value="ABY40838.1"/>
    <property type="molecule type" value="Genomic_DNA"/>
</dbReference>
<dbReference type="KEGG" id="vg:17823705"/>
<dbReference type="GeneID" id="17823705"/>
<dbReference type="Proteomes" id="UP000000290">
    <property type="component" value="Genome"/>
</dbReference>
<sequence length="70" mass="8092">MRYISITESLEETHISKKSLRECETKENFKKVVAFLIRSSTMNFGSNTDIIFSFLNPLNQVLSYLTSRLA</sequence>
<keyword evidence="2" id="KW-1185">Reference proteome</keyword>